<feature type="domain" description="RNase H type-1" evidence="1">
    <location>
        <begin position="2"/>
        <end position="63"/>
    </location>
</feature>
<dbReference type="InterPro" id="IPR044730">
    <property type="entry name" value="RNase_H-like_dom_plant"/>
</dbReference>
<protein>
    <recommendedName>
        <fullName evidence="1">RNase H type-1 domain-containing protein</fullName>
    </recommendedName>
</protein>
<dbReference type="EMBL" id="OZ034816">
    <property type="protein sequence ID" value="CAL1377125.1"/>
    <property type="molecule type" value="Genomic_DNA"/>
</dbReference>
<dbReference type="InterPro" id="IPR036397">
    <property type="entry name" value="RNaseH_sf"/>
</dbReference>
<reference evidence="2 3" key="1">
    <citation type="submission" date="2024-04" db="EMBL/GenBank/DDBJ databases">
        <authorList>
            <person name="Fracassetti M."/>
        </authorList>
    </citation>
    <scope>NUCLEOTIDE SEQUENCE [LARGE SCALE GENOMIC DNA]</scope>
</reference>
<dbReference type="PANTHER" id="PTHR34023">
    <property type="entry name" value="RNASE H DOMAIN-CONTAINING PROTEIN"/>
    <property type="match status" value="1"/>
</dbReference>
<dbReference type="SUPFAM" id="SSF53098">
    <property type="entry name" value="Ribonuclease H-like"/>
    <property type="match status" value="1"/>
</dbReference>
<accession>A0AAV2DUS3</accession>
<sequence length="102" mass="11850">MGIRKLEVQTDSAMALQLIVEAGEHHPHLILVREARRLVNLDWQVRMLHIYREGNTVVDYLASVGHGLMPRNHSIDNHCSELNYWLYFDLARVQTPHLVVNN</sequence>
<dbReference type="AlphaFoldDB" id="A0AAV2DUS3"/>
<dbReference type="InterPro" id="IPR002156">
    <property type="entry name" value="RNaseH_domain"/>
</dbReference>
<dbReference type="GO" id="GO:0003676">
    <property type="term" value="F:nucleic acid binding"/>
    <property type="evidence" value="ECO:0007669"/>
    <property type="project" value="InterPro"/>
</dbReference>
<dbReference type="GO" id="GO:0004523">
    <property type="term" value="F:RNA-DNA hybrid ribonuclease activity"/>
    <property type="evidence" value="ECO:0007669"/>
    <property type="project" value="InterPro"/>
</dbReference>
<evidence type="ECO:0000259" key="1">
    <source>
        <dbReference type="Pfam" id="PF13456"/>
    </source>
</evidence>
<organism evidence="2 3">
    <name type="scientific">Linum trigynum</name>
    <dbReference type="NCBI Taxonomy" id="586398"/>
    <lineage>
        <taxon>Eukaryota</taxon>
        <taxon>Viridiplantae</taxon>
        <taxon>Streptophyta</taxon>
        <taxon>Embryophyta</taxon>
        <taxon>Tracheophyta</taxon>
        <taxon>Spermatophyta</taxon>
        <taxon>Magnoliopsida</taxon>
        <taxon>eudicotyledons</taxon>
        <taxon>Gunneridae</taxon>
        <taxon>Pentapetalae</taxon>
        <taxon>rosids</taxon>
        <taxon>fabids</taxon>
        <taxon>Malpighiales</taxon>
        <taxon>Linaceae</taxon>
        <taxon>Linum</taxon>
    </lineage>
</organism>
<dbReference type="PANTHER" id="PTHR34023:SF4">
    <property type="entry name" value="RNASE H TYPE-1 DOMAIN-CONTAINING PROTEIN"/>
    <property type="match status" value="1"/>
</dbReference>
<dbReference type="Pfam" id="PF13456">
    <property type="entry name" value="RVT_3"/>
    <property type="match status" value="1"/>
</dbReference>
<keyword evidence="3" id="KW-1185">Reference proteome</keyword>
<proteinExistence type="predicted"/>
<dbReference type="Gene3D" id="3.30.420.10">
    <property type="entry name" value="Ribonuclease H-like superfamily/Ribonuclease H"/>
    <property type="match status" value="1"/>
</dbReference>
<name>A0AAV2DUS3_9ROSI</name>
<evidence type="ECO:0000313" key="2">
    <source>
        <dbReference type="EMBL" id="CAL1377125.1"/>
    </source>
</evidence>
<dbReference type="InterPro" id="IPR012337">
    <property type="entry name" value="RNaseH-like_sf"/>
</dbReference>
<evidence type="ECO:0000313" key="3">
    <source>
        <dbReference type="Proteomes" id="UP001497516"/>
    </source>
</evidence>
<gene>
    <name evidence="2" type="ORF">LTRI10_LOCUS18795</name>
</gene>
<dbReference type="CDD" id="cd06222">
    <property type="entry name" value="RNase_H_like"/>
    <property type="match status" value="1"/>
</dbReference>
<dbReference type="Proteomes" id="UP001497516">
    <property type="component" value="Chromosome 3"/>
</dbReference>